<gene>
    <name evidence="1" type="ORF">LCGC14_2490750</name>
</gene>
<comment type="caution">
    <text evidence="1">The sequence shown here is derived from an EMBL/GenBank/DDBJ whole genome shotgun (WGS) entry which is preliminary data.</text>
</comment>
<name>A0A0F9B5H2_9ZZZZ</name>
<organism evidence="1">
    <name type="scientific">marine sediment metagenome</name>
    <dbReference type="NCBI Taxonomy" id="412755"/>
    <lineage>
        <taxon>unclassified sequences</taxon>
        <taxon>metagenomes</taxon>
        <taxon>ecological metagenomes</taxon>
    </lineage>
</organism>
<sequence length="145" mass="15859">MAFIRSIDEISKKWADVTPQRAGDYASGIANPRRSWAQATTNAADAYKAGVVASIAAGTFQRGVRKAGDEKWQRKSLSRGVANWGPGVADAEGDYKAGFSPFRDAIESCTLPPRYARRDPRNMARVTAIVKCLIEAKERQITARV</sequence>
<accession>A0A0F9B5H2</accession>
<dbReference type="EMBL" id="LAZR01039472">
    <property type="protein sequence ID" value="KKL16920.1"/>
    <property type="molecule type" value="Genomic_DNA"/>
</dbReference>
<protein>
    <submittedName>
        <fullName evidence="1">Uncharacterized protein</fullName>
    </submittedName>
</protein>
<proteinExistence type="predicted"/>
<reference evidence="1" key="1">
    <citation type="journal article" date="2015" name="Nature">
        <title>Complex archaea that bridge the gap between prokaryotes and eukaryotes.</title>
        <authorList>
            <person name="Spang A."/>
            <person name="Saw J.H."/>
            <person name="Jorgensen S.L."/>
            <person name="Zaremba-Niedzwiedzka K."/>
            <person name="Martijn J."/>
            <person name="Lind A.E."/>
            <person name="van Eijk R."/>
            <person name="Schleper C."/>
            <person name="Guy L."/>
            <person name="Ettema T.J."/>
        </authorList>
    </citation>
    <scope>NUCLEOTIDE SEQUENCE</scope>
</reference>
<evidence type="ECO:0000313" key="1">
    <source>
        <dbReference type="EMBL" id="KKL16920.1"/>
    </source>
</evidence>
<dbReference type="AlphaFoldDB" id="A0A0F9B5H2"/>